<name>A0A101SS65_9ACTN</name>
<sequence>MVALGEPSSPTTTAHLRHCPRCAEQLDAYRRVVRAGKSSAPGPADLLEPPPGLWDSVAGELGLSSAPDRATPGSGPGADAPGGVERPPSGSRRSALARGRRFALALAACAALAGAAAGSGATWWALRDGTASSARPGPADGAGRGTRLAALVPHATGYARLSADRGRRALDITVRGLPRTSGYYEVWLMDRSHRKLISMGVLGADGHAALPVPTTVDLDEYAVVDVSVQKYNGTPAHSGNSVVRGPYSG</sequence>
<feature type="domain" description="Anti-sigma K factor RskA C-terminal" evidence="3">
    <location>
        <begin position="106"/>
        <end position="239"/>
    </location>
</feature>
<dbReference type="EMBL" id="LMWX01000055">
    <property type="protein sequence ID" value="KUN79041.1"/>
    <property type="molecule type" value="Genomic_DNA"/>
</dbReference>
<keyword evidence="2" id="KW-1133">Transmembrane helix</keyword>
<feature type="compositionally biased region" description="Low complexity" evidence="1">
    <location>
        <begin position="70"/>
        <end position="95"/>
    </location>
</feature>
<dbReference type="Pfam" id="PF10099">
    <property type="entry name" value="RskA_C"/>
    <property type="match status" value="1"/>
</dbReference>
<keyword evidence="2" id="KW-0472">Membrane</keyword>
<feature type="region of interest" description="Disordered" evidence="1">
    <location>
        <begin position="34"/>
        <end position="95"/>
    </location>
</feature>
<gene>
    <name evidence="4" type="ORF">AQJ66_29660</name>
</gene>
<keyword evidence="2" id="KW-0812">Transmembrane</keyword>
<organism evidence="4 5">
    <name type="scientific">Streptomyces bungoensis</name>
    <dbReference type="NCBI Taxonomy" id="285568"/>
    <lineage>
        <taxon>Bacteria</taxon>
        <taxon>Bacillati</taxon>
        <taxon>Actinomycetota</taxon>
        <taxon>Actinomycetes</taxon>
        <taxon>Kitasatosporales</taxon>
        <taxon>Streptomycetaceae</taxon>
        <taxon>Streptomyces</taxon>
    </lineage>
</organism>
<evidence type="ECO:0000313" key="5">
    <source>
        <dbReference type="Proteomes" id="UP000053024"/>
    </source>
</evidence>
<dbReference type="AlphaFoldDB" id="A0A101SS65"/>
<accession>A0A101SS65</accession>
<protein>
    <recommendedName>
        <fullName evidence="3">Anti-sigma K factor RskA C-terminal domain-containing protein</fullName>
    </recommendedName>
</protein>
<evidence type="ECO:0000256" key="2">
    <source>
        <dbReference type="SAM" id="Phobius"/>
    </source>
</evidence>
<dbReference type="Proteomes" id="UP000053024">
    <property type="component" value="Unassembled WGS sequence"/>
</dbReference>
<keyword evidence="5" id="KW-1185">Reference proteome</keyword>
<dbReference type="STRING" id="285568.AQJ66_29660"/>
<reference evidence="4 5" key="1">
    <citation type="submission" date="2015-10" db="EMBL/GenBank/DDBJ databases">
        <title>Draft genome sequence of Streptomyces bungoensis DSM 41781, type strain for the species Streptomyces bungoensis.</title>
        <authorList>
            <person name="Ruckert C."/>
            <person name="Winkler A."/>
            <person name="Kalinowski J."/>
            <person name="Kampfer P."/>
            <person name="Glaeser S."/>
        </authorList>
    </citation>
    <scope>NUCLEOTIDE SEQUENCE [LARGE SCALE GENOMIC DNA]</scope>
    <source>
        <strain evidence="4 5">DSM 41781</strain>
    </source>
</reference>
<evidence type="ECO:0000256" key="1">
    <source>
        <dbReference type="SAM" id="MobiDB-lite"/>
    </source>
</evidence>
<comment type="caution">
    <text evidence="4">The sequence shown here is derived from an EMBL/GenBank/DDBJ whole genome shotgun (WGS) entry which is preliminary data.</text>
</comment>
<dbReference type="InterPro" id="IPR018764">
    <property type="entry name" value="RskA_C"/>
</dbReference>
<evidence type="ECO:0000313" key="4">
    <source>
        <dbReference type="EMBL" id="KUN79041.1"/>
    </source>
</evidence>
<evidence type="ECO:0000259" key="3">
    <source>
        <dbReference type="Pfam" id="PF10099"/>
    </source>
</evidence>
<dbReference type="GO" id="GO:0005886">
    <property type="term" value="C:plasma membrane"/>
    <property type="evidence" value="ECO:0007669"/>
    <property type="project" value="InterPro"/>
</dbReference>
<feature type="transmembrane region" description="Helical" evidence="2">
    <location>
        <begin position="102"/>
        <end position="126"/>
    </location>
</feature>
<proteinExistence type="predicted"/>